<keyword evidence="2" id="KW-1185">Reference proteome</keyword>
<accession>A0ACC2XUU9</accession>
<evidence type="ECO:0000313" key="2">
    <source>
        <dbReference type="Proteomes" id="UP001234202"/>
    </source>
</evidence>
<proteinExistence type="predicted"/>
<gene>
    <name evidence="1" type="ORF">QFC24_000792</name>
</gene>
<comment type="caution">
    <text evidence="1">The sequence shown here is derived from an EMBL/GenBank/DDBJ whole genome shotgun (WGS) entry which is preliminary data.</text>
</comment>
<organism evidence="1 2">
    <name type="scientific">Naganishia onofrii</name>
    <dbReference type="NCBI Taxonomy" id="1851511"/>
    <lineage>
        <taxon>Eukaryota</taxon>
        <taxon>Fungi</taxon>
        <taxon>Dikarya</taxon>
        <taxon>Basidiomycota</taxon>
        <taxon>Agaricomycotina</taxon>
        <taxon>Tremellomycetes</taxon>
        <taxon>Filobasidiales</taxon>
        <taxon>Filobasidiaceae</taxon>
        <taxon>Naganishia</taxon>
    </lineage>
</organism>
<dbReference type="Proteomes" id="UP001234202">
    <property type="component" value="Unassembled WGS sequence"/>
</dbReference>
<protein>
    <submittedName>
        <fullName evidence="1">Uncharacterized protein</fullName>
    </submittedName>
</protein>
<sequence>MKPPNGKTRSIASVAATTLRPCTSALAMDDSASEGGSDTSETPDIDDVASTAGGPDDTNEPTSAEPEVPVGVPAVTSDKAADRDPSTAIPINPSKKVQQTAPLNSDRRTAMPTAPPSPGITTRTRSDSVMSGQTAGSTEKQYHTPSSNESATTSQVPTTPDSSASSPPSPSTESAVQSSGVSTQDSLGVPSTGGNVRVERPAVLPPLPPPALQTVEQLFKYLTMLNHYNDGETIVGLLRRLTGIAAAWERQREANKTESDKLKEEKEAPKLRDEKMDKDKWNEFLLIVRKDPATARLFSGLDTEAQDDIDGEKTPEGSLSPSTASQAGTASTGSASSGDQDSSKRSVSDGEGDRASTTAAPKPVAGRNALARFQRNILGRLRAWIVSYIDYCLSFQPWV</sequence>
<dbReference type="EMBL" id="JASBWV010000002">
    <property type="protein sequence ID" value="KAJ9127385.1"/>
    <property type="molecule type" value="Genomic_DNA"/>
</dbReference>
<evidence type="ECO:0000313" key="1">
    <source>
        <dbReference type="EMBL" id="KAJ9127385.1"/>
    </source>
</evidence>
<name>A0ACC2XUU9_9TREE</name>
<reference evidence="1" key="1">
    <citation type="submission" date="2023-04" db="EMBL/GenBank/DDBJ databases">
        <title>Draft Genome sequencing of Naganishia species isolated from polar environments using Oxford Nanopore Technology.</title>
        <authorList>
            <person name="Leo P."/>
            <person name="Venkateswaran K."/>
        </authorList>
    </citation>
    <scope>NUCLEOTIDE SEQUENCE</scope>
    <source>
        <strain evidence="1">DBVPG 5303</strain>
    </source>
</reference>